<dbReference type="Proteomes" id="UP000013961">
    <property type="component" value="Plasmid 2"/>
</dbReference>
<dbReference type="InterPro" id="IPR050678">
    <property type="entry name" value="DNA_Partitioning_ATPase"/>
</dbReference>
<gene>
    <name evidence="1" type="ORF">MASS_2p0014</name>
</gene>
<name>A0AB33AIP9_9MYCO</name>
<dbReference type="PANTHER" id="PTHR13696">
    <property type="entry name" value="P-LOOP CONTAINING NUCLEOSIDE TRIPHOSPHATE HYDROLASE"/>
    <property type="match status" value="1"/>
</dbReference>
<sequence length="267" mass="29087">MWARIEAIADDLLVTVAAWKGGVGKTELAKEIAFLFAAALVDLDWDAGGITRKWGYRHETRSTAPLLDAIETGRTPKPLSGHGVRADLVPSHPDFVANQPAPDDMASYLEKWQAAWRRPVVVDTHPGGTSSTLGAVAAARVVVVPINLEVNALRAAEQMADELQGGLPLFFVPNKVSSVPEAQVKWLDKICTTYEIPCGPSVSNHVFLPQRHLTMAVSSPGKKGEIPARSKRFTEEIYQVAKAIVFYAVNEPYVFADDEDDETGQEV</sequence>
<dbReference type="PANTHER" id="PTHR13696:SF99">
    <property type="entry name" value="COBYRINIC ACID AC-DIAMIDE SYNTHASE"/>
    <property type="match status" value="1"/>
</dbReference>
<organism evidence="1 2">
    <name type="scientific">Mycobacteroides abscessus subsp. bolletii 50594</name>
    <dbReference type="NCBI Taxonomy" id="1303024"/>
    <lineage>
        <taxon>Bacteria</taxon>
        <taxon>Bacillati</taxon>
        <taxon>Actinomycetota</taxon>
        <taxon>Actinomycetes</taxon>
        <taxon>Mycobacteriales</taxon>
        <taxon>Mycobacteriaceae</taxon>
        <taxon>Mycobacteroides</taxon>
        <taxon>Mycobacteroides abscessus</taxon>
    </lineage>
</organism>
<dbReference type="Gene3D" id="3.40.50.300">
    <property type="entry name" value="P-loop containing nucleotide triphosphate hydrolases"/>
    <property type="match status" value="1"/>
</dbReference>
<evidence type="ECO:0000313" key="1">
    <source>
        <dbReference type="EMBL" id="AGM31725.1"/>
    </source>
</evidence>
<evidence type="ECO:0000313" key="2">
    <source>
        <dbReference type="Proteomes" id="UP000013961"/>
    </source>
</evidence>
<dbReference type="AlphaFoldDB" id="A0AB33AIP9"/>
<dbReference type="SUPFAM" id="SSF52540">
    <property type="entry name" value="P-loop containing nucleoside triphosphate hydrolases"/>
    <property type="match status" value="1"/>
</dbReference>
<dbReference type="InterPro" id="IPR027417">
    <property type="entry name" value="P-loop_NTPase"/>
</dbReference>
<protein>
    <submittedName>
        <fullName evidence="1">Plasmid partition ParA protein</fullName>
    </submittedName>
</protein>
<accession>A0AB33AIP9</accession>
<proteinExistence type="predicted"/>
<dbReference type="KEGG" id="mabb:MASS_2p0014"/>
<dbReference type="EMBL" id="CP004376">
    <property type="protein sequence ID" value="AGM31725.1"/>
    <property type="molecule type" value="Genomic_DNA"/>
</dbReference>
<reference evidence="1 2" key="1">
    <citation type="journal article" date="2013" name="Genome Announc.">
        <title>Complete Genome Sequence of Mycobacterium massiliense Clinical Strain Asan 50594, Belonging to the Type II Genotype.</title>
        <authorList>
            <person name="Kim B.J."/>
            <person name="Kim B.R."/>
            <person name="Hong S.H."/>
            <person name="Seok S.H."/>
            <person name="Kook Y.H."/>
            <person name="Kim B.J."/>
        </authorList>
    </citation>
    <scope>NUCLEOTIDE SEQUENCE [LARGE SCALE GENOMIC DNA]</scope>
    <source>
        <strain evidence="1 2">50594</strain>
    </source>
</reference>
<keyword evidence="1" id="KW-0614">Plasmid</keyword>
<geneLocation type="plasmid" evidence="1 2">
    <name>2</name>
</geneLocation>